<name>A0A7J9LEN7_GOSSC</name>
<evidence type="ECO:0000313" key="3">
    <source>
        <dbReference type="Proteomes" id="UP000593576"/>
    </source>
</evidence>
<accession>A0A7J9LEN7</accession>
<evidence type="ECO:0000256" key="1">
    <source>
        <dbReference type="RuleBase" id="RU363099"/>
    </source>
</evidence>
<feature type="non-terminal residue" evidence="2">
    <location>
        <position position="75"/>
    </location>
</feature>
<comment type="subcellular location">
    <subcellularLocation>
        <location evidence="1">Secreted</location>
        <location evidence="1">Extracellular space</location>
        <location evidence="1">Apoplast</location>
    </subcellularLocation>
</comment>
<sequence>MYVDFIFTSGRFNGSSFSLFTRNMSLDIVRALAIVGGRCVFSIARGFALTELNFINMTTGWRCYYRLQCYFVPLL</sequence>
<dbReference type="InterPro" id="IPR004265">
    <property type="entry name" value="Dirigent"/>
</dbReference>
<dbReference type="OrthoDB" id="1864232at2759"/>
<organism evidence="2 3">
    <name type="scientific">Gossypium schwendimanii</name>
    <name type="common">Cotton</name>
    <dbReference type="NCBI Taxonomy" id="34291"/>
    <lineage>
        <taxon>Eukaryota</taxon>
        <taxon>Viridiplantae</taxon>
        <taxon>Streptophyta</taxon>
        <taxon>Embryophyta</taxon>
        <taxon>Tracheophyta</taxon>
        <taxon>Spermatophyta</taxon>
        <taxon>Magnoliopsida</taxon>
        <taxon>eudicotyledons</taxon>
        <taxon>Gunneridae</taxon>
        <taxon>Pentapetalae</taxon>
        <taxon>rosids</taxon>
        <taxon>malvids</taxon>
        <taxon>Malvales</taxon>
        <taxon>Malvaceae</taxon>
        <taxon>Malvoideae</taxon>
        <taxon>Gossypium</taxon>
    </lineage>
</organism>
<dbReference type="GO" id="GO:0048046">
    <property type="term" value="C:apoplast"/>
    <property type="evidence" value="ECO:0007669"/>
    <property type="project" value="UniProtKB-SubCell"/>
</dbReference>
<keyword evidence="1" id="KW-0964">Secreted</keyword>
<dbReference type="PANTHER" id="PTHR21495">
    <property type="entry name" value="NUCLEOPORIN-RELATED"/>
    <property type="match status" value="1"/>
</dbReference>
<keyword evidence="3" id="KW-1185">Reference proteome</keyword>
<comment type="function">
    <text evidence="1">Dirigent proteins impart stereoselectivity on the phenoxy radical-coupling reaction, yielding optically active lignans from two molecules of coniferyl alcohol in the biosynthesis of lignans, flavonolignans, and alkaloids and thus plays a central role in plant secondary metabolism.</text>
</comment>
<dbReference type="Pfam" id="PF03018">
    <property type="entry name" value="Dirigent"/>
    <property type="match status" value="1"/>
</dbReference>
<evidence type="ECO:0000313" key="2">
    <source>
        <dbReference type="EMBL" id="MBA0857215.1"/>
    </source>
</evidence>
<protein>
    <recommendedName>
        <fullName evidence="1">Dirigent protein</fullName>
    </recommendedName>
</protein>
<comment type="similarity">
    <text evidence="1">Belongs to the plant dirigent protein family.</text>
</comment>
<proteinExistence type="inferred from homology"/>
<comment type="caution">
    <text evidence="2">The sequence shown here is derived from an EMBL/GenBank/DDBJ whole genome shotgun (WGS) entry which is preliminary data.</text>
</comment>
<dbReference type="Proteomes" id="UP000593576">
    <property type="component" value="Unassembled WGS sequence"/>
</dbReference>
<dbReference type="AlphaFoldDB" id="A0A7J9LEN7"/>
<reference evidence="2 3" key="1">
    <citation type="journal article" date="2019" name="Genome Biol. Evol.">
        <title>Insights into the evolution of the New World diploid cottons (Gossypium, subgenus Houzingenia) based on genome sequencing.</title>
        <authorList>
            <person name="Grover C.E."/>
            <person name="Arick M.A. 2nd"/>
            <person name="Thrash A."/>
            <person name="Conover J.L."/>
            <person name="Sanders W.S."/>
            <person name="Peterson D.G."/>
            <person name="Frelichowski J.E."/>
            <person name="Scheffler J.A."/>
            <person name="Scheffler B.E."/>
            <person name="Wendel J.F."/>
        </authorList>
    </citation>
    <scope>NUCLEOTIDE SEQUENCE [LARGE SCALE GENOMIC DNA]</scope>
    <source>
        <strain evidence="2">1</strain>
        <tissue evidence="2">Leaf</tissue>
    </source>
</reference>
<gene>
    <name evidence="2" type="ORF">Goshw_009001</name>
</gene>
<dbReference type="EMBL" id="JABFAF010000006">
    <property type="protein sequence ID" value="MBA0857215.1"/>
    <property type="molecule type" value="Genomic_DNA"/>
</dbReference>
<comment type="subunit">
    <text evidence="1">Homodimer.</text>
</comment>
<keyword evidence="1" id="KW-0052">Apoplast</keyword>